<feature type="compositionally biased region" description="Basic and acidic residues" evidence="1">
    <location>
        <begin position="94"/>
        <end position="144"/>
    </location>
</feature>
<evidence type="ECO:0000313" key="2">
    <source>
        <dbReference type="EMBL" id="MDH2388387.1"/>
    </source>
</evidence>
<comment type="caution">
    <text evidence="2">The sequence shown here is derived from an EMBL/GenBank/DDBJ whole genome shotgun (WGS) entry which is preliminary data.</text>
</comment>
<accession>A0ABT6HHZ4</accession>
<feature type="region of interest" description="Disordered" evidence="1">
    <location>
        <begin position="182"/>
        <end position="202"/>
    </location>
</feature>
<name>A0ABT6HHZ4_9ACTN</name>
<evidence type="ECO:0000256" key="1">
    <source>
        <dbReference type="SAM" id="MobiDB-lite"/>
    </source>
</evidence>
<evidence type="ECO:0000313" key="3">
    <source>
        <dbReference type="Proteomes" id="UP001223144"/>
    </source>
</evidence>
<proteinExistence type="predicted"/>
<reference evidence="2 3" key="1">
    <citation type="submission" date="2023-04" db="EMBL/GenBank/DDBJ databases">
        <title>Streptomyces chengmaiensis sp. nov. isolated from the stem of mangrove plant in Hainan.</title>
        <authorList>
            <person name="Huang X."/>
            <person name="Zhou S."/>
            <person name="Chu X."/>
            <person name="Xie Y."/>
            <person name="Lin Y."/>
        </authorList>
    </citation>
    <scope>NUCLEOTIDE SEQUENCE [LARGE SCALE GENOMIC DNA]</scope>
    <source>
        <strain evidence="2 3">HNM0663</strain>
    </source>
</reference>
<protein>
    <submittedName>
        <fullName evidence="2">Uncharacterized protein</fullName>
    </submittedName>
</protein>
<dbReference type="RefSeq" id="WP_279926677.1">
    <property type="nucleotide sequence ID" value="NZ_JARWBG010000004.1"/>
</dbReference>
<organism evidence="2 3">
    <name type="scientific">Streptomyces chengmaiensis</name>
    <dbReference type="NCBI Taxonomy" id="3040919"/>
    <lineage>
        <taxon>Bacteria</taxon>
        <taxon>Bacillati</taxon>
        <taxon>Actinomycetota</taxon>
        <taxon>Actinomycetes</taxon>
        <taxon>Kitasatosporales</taxon>
        <taxon>Streptomycetaceae</taxon>
        <taxon>Streptomyces</taxon>
    </lineage>
</organism>
<dbReference type="EMBL" id="JARWBG010000004">
    <property type="protein sequence ID" value="MDH2388387.1"/>
    <property type="molecule type" value="Genomic_DNA"/>
</dbReference>
<sequence length="317" mass="37480">MPKSAHYIATRGNLYKPELKPEILAFIREKRAVHSADITRKFFPARDTNQTSRYLRSMESQGLILSTRRGKYLWWSPAGVEVTEEELAARTPKRLTEEERQASRERRTERQRERRREERAKRPTPERPPRVTKTKEELRAAKNERTRRRRAERKEEEALLEIAELEAVEQWLNQVEQVSAQKSQTLAPLPAPPDMEREEPEGMAGIRERQTIRRQKSVERLKAEGKFYGWRKQSGYDRMGGGPSVYSLANYIHVRMKNDREYKGWYRFTYEWVRLHYPHLLANYRDLVEDALELLVIQGKIERLDYPVKVTVSGGES</sequence>
<keyword evidence="3" id="KW-1185">Reference proteome</keyword>
<gene>
    <name evidence="2" type="ORF">QCN29_06225</name>
</gene>
<dbReference type="Proteomes" id="UP001223144">
    <property type="component" value="Unassembled WGS sequence"/>
</dbReference>
<feature type="region of interest" description="Disordered" evidence="1">
    <location>
        <begin position="85"/>
        <end position="154"/>
    </location>
</feature>